<evidence type="ECO:0000313" key="3">
    <source>
        <dbReference type="Proteomes" id="UP001497516"/>
    </source>
</evidence>
<feature type="region of interest" description="Disordered" evidence="1">
    <location>
        <begin position="1"/>
        <end position="109"/>
    </location>
</feature>
<protein>
    <submittedName>
        <fullName evidence="2">Uncharacterized protein</fullName>
    </submittedName>
</protein>
<feature type="compositionally biased region" description="Polar residues" evidence="1">
    <location>
        <begin position="15"/>
        <end position="36"/>
    </location>
</feature>
<dbReference type="AlphaFoldDB" id="A0AAV2F5V7"/>
<feature type="compositionally biased region" description="Polar residues" evidence="1">
    <location>
        <begin position="99"/>
        <end position="109"/>
    </location>
</feature>
<evidence type="ECO:0000313" key="2">
    <source>
        <dbReference type="EMBL" id="CAL1393427.1"/>
    </source>
</evidence>
<name>A0AAV2F5V7_9ROSI</name>
<proteinExistence type="predicted"/>
<reference evidence="2 3" key="1">
    <citation type="submission" date="2024-04" db="EMBL/GenBank/DDBJ databases">
        <authorList>
            <person name="Fracassetti M."/>
        </authorList>
    </citation>
    <scope>NUCLEOTIDE SEQUENCE [LARGE SCALE GENOMIC DNA]</scope>
</reference>
<evidence type="ECO:0000256" key="1">
    <source>
        <dbReference type="SAM" id="MobiDB-lite"/>
    </source>
</evidence>
<sequence length="109" mass="11582">MSAEPPPPAGGGSGTSHQTDTSAGQRRPPTESSSPNPKGDREAQHAKKKAKQTYSSPIVEEIRDEVLSDAEAELSPTPPPPQLDQQHGLSPWERLGSCSARQNAWTNGT</sequence>
<organism evidence="2 3">
    <name type="scientific">Linum trigynum</name>
    <dbReference type="NCBI Taxonomy" id="586398"/>
    <lineage>
        <taxon>Eukaryota</taxon>
        <taxon>Viridiplantae</taxon>
        <taxon>Streptophyta</taxon>
        <taxon>Embryophyta</taxon>
        <taxon>Tracheophyta</taxon>
        <taxon>Spermatophyta</taxon>
        <taxon>Magnoliopsida</taxon>
        <taxon>eudicotyledons</taxon>
        <taxon>Gunneridae</taxon>
        <taxon>Pentapetalae</taxon>
        <taxon>rosids</taxon>
        <taxon>fabids</taxon>
        <taxon>Malpighiales</taxon>
        <taxon>Linaceae</taxon>
        <taxon>Linum</taxon>
    </lineage>
</organism>
<keyword evidence="3" id="KW-1185">Reference proteome</keyword>
<dbReference type="EMBL" id="OZ034819">
    <property type="protein sequence ID" value="CAL1393427.1"/>
    <property type="molecule type" value="Genomic_DNA"/>
</dbReference>
<accession>A0AAV2F5V7</accession>
<gene>
    <name evidence="2" type="ORF">LTRI10_LOCUS34007</name>
</gene>
<dbReference type="Proteomes" id="UP001497516">
    <property type="component" value="Chromosome 6"/>
</dbReference>